<keyword evidence="3" id="KW-1185">Reference proteome</keyword>
<evidence type="ECO:0000256" key="1">
    <source>
        <dbReference type="SAM" id="MobiDB-lite"/>
    </source>
</evidence>
<protein>
    <submittedName>
        <fullName evidence="2">Uncharacterized protein</fullName>
    </submittedName>
</protein>
<name>A0ABQ0LIU8_MYCCL</name>
<dbReference type="Proteomes" id="UP000815677">
    <property type="component" value="Unassembled WGS sequence"/>
</dbReference>
<feature type="region of interest" description="Disordered" evidence="1">
    <location>
        <begin position="1"/>
        <end position="51"/>
    </location>
</feature>
<sequence length="211" mass="22343">MASPQDVAQTVDVDAVEESSAVGPTAQEHSREETRLPAPLRGPCTTPDRTDRAHYPIPMVNEDTGAAQTGPPALDGVSPPPELVENAVAVAREDSLIQDHATHWHPHRHNLLALLRPTLPIFHGADTIKNGTGPSPLGAAQSLLVLPGIEYILDVPLGQSNLGELIYLIHAGGASFHSNVVGDPALLSRSEVQAQLATAFAEFLFDPNPHA</sequence>
<dbReference type="EMBL" id="DF846776">
    <property type="protein sequence ID" value="GAT50970.1"/>
    <property type="molecule type" value="Genomic_DNA"/>
</dbReference>
<proteinExistence type="predicted"/>
<gene>
    <name evidence="2" type="ORF">MCHLO_08153</name>
</gene>
<accession>A0ABQ0LIU8</accession>
<evidence type="ECO:0000313" key="3">
    <source>
        <dbReference type="Proteomes" id="UP000815677"/>
    </source>
</evidence>
<feature type="compositionally biased region" description="Low complexity" evidence="1">
    <location>
        <begin position="1"/>
        <end position="13"/>
    </location>
</feature>
<reference evidence="2" key="1">
    <citation type="submission" date="2014-09" db="EMBL/GenBank/DDBJ databases">
        <title>Genome sequence of the luminous mushroom Mycena chlorophos for searching fungal bioluminescence genes.</title>
        <authorList>
            <person name="Tanaka Y."/>
            <person name="Kasuga D."/>
            <person name="Oba Y."/>
            <person name="Hase S."/>
            <person name="Sato K."/>
            <person name="Oba Y."/>
            <person name="Sakakibara Y."/>
        </authorList>
    </citation>
    <scope>NUCLEOTIDE SEQUENCE</scope>
</reference>
<organism evidence="2 3">
    <name type="scientific">Mycena chlorophos</name>
    <name type="common">Agaric fungus</name>
    <name type="synonym">Agaricus chlorophos</name>
    <dbReference type="NCBI Taxonomy" id="658473"/>
    <lineage>
        <taxon>Eukaryota</taxon>
        <taxon>Fungi</taxon>
        <taxon>Dikarya</taxon>
        <taxon>Basidiomycota</taxon>
        <taxon>Agaricomycotina</taxon>
        <taxon>Agaricomycetes</taxon>
        <taxon>Agaricomycetidae</taxon>
        <taxon>Agaricales</taxon>
        <taxon>Marasmiineae</taxon>
        <taxon>Mycenaceae</taxon>
        <taxon>Mycena</taxon>
    </lineage>
</organism>
<evidence type="ECO:0000313" key="2">
    <source>
        <dbReference type="EMBL" id="GAT50970.1"/>
    </source>
</evidence>